<dbReference type="Proteomes" id="UP000002350">
    <property type="component" value="Chromosome"/>
</dbReference>
<evidence type="ECO:0000313" key="2">
    <source>
        <dbReference type="EMBL" id="BAJ00691.1"/>
    </source>
</evidence>
<dbReference type="KEGG" id="svo:SVI_0720"/>
<dbReference type="STRING" id="637905.SVI_0720"/>
<keyword evidence="1" id="KW-1133">Transmembrane helix</keyword>
<organism evidence="2 3">
    <name type="scientific">Shewanella violacea (strain JCM 10179 / CIP 106290 / LMG 19151 / DSS12)</name>
    <dbReference type="NCBI Taxonomy" id="637905"/>
    <lineage>
        <taxon>Bacteria</taxon>
        <taxon>Pseudomonadati</taxon>
        <taxon>Pseudomonadota</taxon>
        <taxon>Gammaproteobacteria</taxon>
        <taxon>Alteromonadales</taxon>
        <taxon>Shewanellaceae</taxon>
        <taxon>Shewanella</taxon>
    </lineage>
</organism>
<sequence>MNYFSKHYPVARFRIWHISLVLFGILLVILFLHAYALNSAGINLTCRGNAFAANPADDLSLELKVKSKDKKVTLNYSFISKGLNLGGMEFRGRLDKLEVASMTYKLNIDEGDFRLNFGHKVLPSYMESFIDSASNALANSHSVKLDIHVLDMDTSNNYTAIQFIPGNSIWICELE</sequence>
<protein>
    <submittedName>
        <fullName evidence="2">Uncharacterized protein</fullName>
    </submittedName>
</protein>
<evidence type="ECO:0000256" key="1">
    <source>
        <dbReference type="SAM" id="Phobius"/>
    </source>
</evidence>
<dbReference type="eggNOG" id="ENOG502ZYSI">
    <property type="taxonomic scope" value="Bacteria"/>
</dbReference>
<accession>D4ZG92</accession>
<name>D4ZG92_SHEVD</name>
<evidence type="ECO:0000313" key="3">
    <source>
        <dbReference type="Proteomes" id="UP000002350"/>
    </source>
</evidence>
<proteinExistence type="predicted"/>
<gene>
    <name evidence="2" type="ordered locus">SVI_0720</name>
</gene>
<keyword evidence="3" id="KW-1185">Reference proteome</keyword>
<dbReference type="RefSeq" id="WP_013050004.1">
    <property type="nucleotide sequence ID" value="NC_014012.1"/>
</dbReference>
<dbReference type="HOGENOM" id="CLU_128767_0_0_6"/>
<dbReference type="OrthoDB" id="6263879at2"/>
<reference evidence="3" key="1">
    <citation type="journal article" date="2010" name="Mol. Biosyst.">
        <title>Complete genome sequence and comparative analysis of Shewanella violacea, a psychrophilic and piezophilic bacterium from deep sea floor sediments.</title>
        <authorList>
            <person name="Aono E."/>
            <person name="Baba T."/>
            <person name="Ara T."/>
            <person name="Nishi T."/>
            <person name="Nakamichi T."/>
            <person name="Inamoto E."/>
            <person name="Toyonaga H."/>
            <person name="Hasegawa M."/>
            <person name="Takai Y."/>
            <person name="Okumura Y."/>
            <person name="Baba M."/>
            <person name="Tomita M."/>
            <person name="Kato C."/>
            <person name="Oshima T."/>
            <person name="Nakasone K."/>
            <person name="Mori H."/>
        </authorList>
    </citation>
    <scope>NUCLEOTIDE SEQUENCE [LARGE SCALE GENOMIC DNA]</scope>
    <source>
        <strain evidence="3">JCM 10179 / CIP 106290 / LMG 19151 / DSS12</strain>
    </source>
</reference>
<dbReference type="AlphaFoldDB" id="D4ZG92"/>
<dbReference type="EMBL" id="AP011177">
    <property type="protein sequence ID" value="BAJ00691.1"/>
    <property type="molecule type" value="Genomic_DNA"/>
</dbReference>
<keyword evidence="1" id="KW-0472">Membrane</keyword>
<keyword evidence="1" id="KW-0812">Transmembrane</keyword>
<feature type="transmembrane region" description="Helical" evidence="1">
    <location>
        <begin position="15"/>
        <end position="37"/>
    </location>
</feature>